<proteinExistence type="predicted"/>
<reference evidence="1 2" key="1">
    <citation type="submission" date="2016-03" db="EMBL/GenBank/DDBJ databases">
        <title>Photobacterium proteolyticum sp. nov. a protease producing bacterium isolated from ocean sediments of Laizhou Bay.</title>
        <authorList>
            <person name="Li Y."/>
        </authorList>
    </citation>
    <scope>NUCLEOTIDE SEQUENCE [LARGE SCALE GENOMIC DNA]</scope>
    <source>
        <strain evidence="1 2">R-40508</strain>
    </source>
</reference>
<accession>A0A178KMH5</accession>
<dbReference type="EMBL" id="LVHF01000012">
    <property type="protein sequence ID" value="OAN18588.1"/>
    <property type="molecule type" value="Genomic_DNA"/>
</dbReference>
<evidence type="ECO:0000313" key="2">
    <source>
        <dbReference type="Proteomes" id="UP000078503"/>
    </source>
</evidence>
<dbReference type="STRING" id="858640.A3K86_06795"/>
<organism evidence="1 2">
    <name type="scientific">Photobacterium jeanii</name>
    <dbReference type="NCBI Taxonomy" id="858640"/>
    <lineage>
        <taxon>Bacteria</taxon>
        <taxon>Pseudomonadati</taxon>
        <taxon>Pseudomonadota</taxon>
        <taxon>Gammaproteobacteria</taxon>
        <taxon>Vibrionales</taxon>
        <taxon>Vibrionaceae</taxon>
        <taxon>Photobacterium</taxon>
    </lineage>
</organism>
<protein>
    <recommendedName>
        <fullName evidence="3">Flagellar hook-length control protein-like C-terminal domain-containing protein</fullName>
    </recommendedName>
</protein>
<sequence>MNPTHINKTLTAIVSGDRQVNTVKVPNNPKLIDTSQSVTPKEVINSPHFRLQQLLTNLPALQRFVALLTSLSGTPAPSHSPVQQWLPQLLLPNNQAAVVQFLKQGAGAAVLKQLIQQLATPNSTISQWLSDLSSSQQSEFKALLRLAAEQRVLPHSQADSNDPVFLQLHLAQAAQREIKCKVSRYPAQRQKKGKAAQHQWRVEIELPIGDEDTLTAKAQIEDHSLALTFTSDSAKVLTTSQQLAPLLVARLATFGFETEPPNFHRVEKPLPASFTTQQSGLIAKV</sequence>
<evidence type="ECO:0000313" key="1">
    <source>
        <dbReference type="EMBL" id="OAN18588.1"/>
    </source>
</evidence>
<dbReference type="Proteomes" id="UP000078503">
    <property type="component" value="Unassembled WGS sequence"/>
</dbReference>
<name>A0A178KMH5_9GAMM</name>
<keyword evidence="2" id="KW-1185">Reference proteome</keyword>
<dbReference type="AlphaFoldDB" id="A0A178KMH5"/>
<gene>
    <name evidence="1" type="ORF">A3K86_06795</name>
</gene>
<comment type="caution">
    <text evidence="1">The sequence shown here is derived from an EMBL/GenBank/DDBJ whole genome shotgun (WGS) entry which is preliminary data.</text>
</comment>
<dbReference type="OrthoDB" id="5828408at2"/>
<evidence type="ECO:0008006" key="3">
    <source>
        <dbReference type="Google" id="ProtNLM"/>
    </source>
</evidence>
<dbReference type="RefSeq" id="WP_068329572.1">
    <property type="nucleotide sequence ID" value="NZ_LVHF01000012.1"/>
</dbReference>